<gene>
    <name evidence="1" type="ORF">EZS28_020275</name>
</gene>
<dbReference type="OrthoDB" id="5970941at2759"/>
<dbReference type="EMBL" id="SNRW01005872">
    <property type="protein sequence ID" value="KAA6384197.1"/>
    <property type="molecule type" value="Genomic_DNA"/>
</dbReference>
<dbReference type="InterPro" id="IPR011050">
    <property type="entry name" value="Pectin_lyase_fold/virulence"/>
</dbReference>
<name>A0A5J4VNG8_9EUKA</name>
<evidence type="ECO:0000313" key="2">
    <source>
        <dbReference type="Proteomes" id="UP000324800"/>
    </source>
</evidence>
<proteinExistence type="predicted"/>
<evidence type="ECO:0000313" key="1">
    <source>
        <dbReference type="EMBL" id="KAA6384197.1"/>
    </source>
</evidence>
<organism evidence="1 2">
    <name type="scientific">Streblomastix strix</name>
    <dbReference type="NCBI Taxonomy" id="222440"/>
    <lineage>
        <taxon>Eukaryota</taxon>
        <taxon>Metamonada</taxon>
        <taxon>Preaxostyla</taxon>
        <taxon>Oxymonadida</taxon>
        <taxon>Streblomastigidae</taxon>
        <taxon>Streblomastix</taxon>
    </lineage>
</organism>
<feature type="non-terminal residue" evidence="1">
    <location>
        <position position="419"/>
    </location>
</feature>
<dbReference type="Proteomes" id="UP000324800">
    <property type="component" value="Unassembled WGS sequence"/>
</dbReference>
<dbReference type="SUPFAM" id="SSF51126">
    <property type="entry name" value="Pectin lyase-like"/>
    <property type="match status" value="1"/>
</dbReference>
<accession>A0A5J4VNG8</accession>
<protein>
    <recommendedName>
        <fullName evidence="3">Right handed beta helix domain-containing protein</fullName>
    </recommendedName>
</protein>
<sequence length="419" mass="44250">MPHYYENIKSCRIQRFQTVSSEQHLLKQPTIISSDCGRFAMTFKLSDYCLVGHDAEFKPLQFHFFLNKDNLPLETVIIPLFDANSLYIMNSASICSQSLHQCQNREFDADNNLEVDQGNPLSELRKCIYNPSIKEKVGESYTGAGLGVIVVSQSSDEYIVDTCTFTNCLSGAIDIRLSNGGKASVINSQFTGCQSNGDGGAIYAWIESGGILTIDGQCRFTECTAQSGGGGGIFAYIIGAGSKLVIGNGAIFDTCSCQDGSGGGLFAVMNSGAQLIFEGDCKFIDCSSSDSIGGGVSATVRNEGSSVRCLGELMFDNCSSTRSGGGGSLSSQDKASVELNKVTCIDCKGSQGAGLNIQQLINTYFSISGKASFTRCESTGVGGGLAFIILGENIEIQLTGALQFTDCVGGIYGGGIFIG</sequence>
<evidence type="ECO:0008006" key="3">
    <source>
        <dbReference type="Google" id="ProtNLM"/>
    </source>
</evidence>
<comment type="caution">
    <text evidence="1">The sequence shown here is derived from an EMBL/GenBank/DDBJ whole genome shotgun (WGS) entry which is preliminary data.</text>
</comment>
<reference evidence="1 2" key="1">
    <citation type="submission" date="2019-03" db="EMBL/GenBank/DDBJ databases">
        <title>Single cell metagenomics reveals metabolic interactions within the superorganism composed of flagellate Streblomastix strix and complex community of Bacteroidetes bacteria on its surface.</title>
        <authorList>
            <person name="Treitli S.C."/>
            <person name="Kolisko M."/>
            <person name="Husnik F."/>
            <person name="Keeling P."/>
            <person name="Hampl V."/>
        </authorList>
    </citation>
    <scope>NUCLEOTIDE SEQUENCE [LARGE SCALE GENOMIC DNA]</scope>
    <source>
        <strain evidence="1">ST1C</strain>
    </source>
</reference>
<dbReference type="AlphaFoldDB" id="A0A5J4VNG8"/>